<keyword evidence="1" id="KW-0378">Hydrolase</keyword>
<dbReference type="Gene3D" id="3.90.79.10">
    <property type="entry name" value="Nucleoside Triphosphate Pyrophosphohydrolase"/>
    <property type="match status" value="1"/>
</dbReference>
<proteinExistence type="predicted"/>
<dbReference type="PANTHER" id="PTHR21340">
    <property type="entry name" value="DIADENOSINE 5,5-P1,P4-TETRAPHOSPHATE PYROPHOSPHOHYDROLASE MUTT"/>
    <property type="match status" value="1"/>
</dbReference>
<dbReference type="EMBL" id="CP144913">
    <property type="protein sequence ID" value="WXB75132.1"/>
    <property type="molecule type" value="Genomic_DNA"/>
</dbReference>
<dbReference type="Pfam" id="PF00293">
    <property type="entry name" value="NUDIX"/>
    <property type="match status" value="1"/>
</dbReference>
<protein>
    <submittedName>
        <fullName evidence="3">NUDIX domain-containing protein</fullName>
    </submittedName>
</protein>
<dbReference type="InterPro" id="IPR051325">
    <property type="entry name" value="Nudix_hydrolase_domain"/>
</dbReference>
<gene>
    <name evidence="3" type="ORF">V1351_09110</name>
</gene>
<dbReference type="InterPro" id="IPR015797">
    <property type="entry name" value="NUDIX_hydrolase-like_dom_sf"/>
</dbReference>
<dbReference type="InterPro" id="IPR020084">
    <property type="entry name" value="NUDIX_hydrolase_CS"/>
</dbReference>
<evidence type="ECO:0000259" key="2">
    <source>
        <dbReference type="PROSITE" id="PS51462"/>
    </source>
</evidence>
<dbReference type="SUPFAM" id="SSF55811">
    <property type="entry name" value="Nudix"/>
    <property type="match status" value="1"/>
</dbReference>
<reference evidence="3 4" key="1">
    <citation type="submission" date="2024-02" db="EMBL/GenBank/DDBJ databases">
        <title>Janibacter sp. nov., isolated from gut of marine sandworm.</title>
        <authorList>
            <person name="Kim B."/>
            <person name="Jun M.O."/>
            <person name="Shin N.-R."/>
        </authorList>
    </citation>
    <scope>NUCLEOTIDE SEQUENCE [LARGE SCALE GENOMIC DNA]</scope>
    <source>
        <strain evidence="3 4">A1S7</strain>
    </source>
</reference>
<accession>A0ABZ2MDM6</accession>
<dbReference type="PROSITE" id="PS00893">
    <property type="entry name" value="NUDIX_BOX"/>
    <property type="match status" value="1"/>
</dbReference>
<evidence type="ECO:0000313" key="3">
    <source>
        <dbReference type="EMBL" id="WXB75132.1"/>
    </source>
</evidence>
<evidence type="ECO:0000313" key="4">
    <source>
        <dbReference type="Proteomes" id="UP001382727"/>
    </source>
</evidence>
<organism evidence="3 4">
    <name type="scientific">Janibacter alittae</name>
    <dbReference type="NCBI Taxonomy" id="3115209"/>
    <lineage>
        <taxon>Bacteria</taxon>
        <taxon>Bacillati</taxon>
        <taxon>Actinomycetota</taxon>
        <taxon>Actinomycetes</taxon>
        <taxon>Micrococcales</taxon>
        <taxon>Intrasporangiaceae</taxon>
        <taxon>Janibacter</taxon>
    </lineage>
</organism>
<keyword evidence="4" id="KW-1185">Reference proteome</keyword>
<evidence type="ECO:0000256" key="1">
    <source>
        <dbReference type="ARBA" id="ARBA00022801"/>
    </source>
</evidence>
<feature type="domain" description="Nudix hydrolase" evidence="2">
    <location>
        <begin position="1"/>
        <end position="149"/>
    </location>
</feature>
<dbReference type="Proteomes" id="UP001382727">
    <property type="component" value="Chromosome"/>
</dbReference>
<name>A0ABZ2MDM6_9MICO</name>
<dbReference type="PROSITE" id="PS51462">
    <property type="entry name" value="NUDIX"/>
    <property type="match status" value="1"/>
</dbReference>
<dbReference type="RefSeq" id="WP_338747845.1">
    <property type="nucleotide sequence ID" value="NZ_CP144913.1"/>
</dbReference>
<sequence length="153" mass="16894">MPRTSAGLLPFITAKGVTRVFLGRMGGPAWTHRPRAWTVIKGEHGPGEDALAAAEREFLEEVGTPPPVGPRLDLGEVRQSGGKRVRVWAVEADLSLGFVSSNLVTMQWPPRSGHHVSFPEIERAEWCEVGRAHELIVAAQREFLDRLVDLAER</sequence>
<dbReference type="PANTHER" id="PTHR21340:SF7">
    <property type="entry name" value="NUDIX HYDROLASE DOMAIN-CONTAINING PROTEIN"/>
    <property type="match status" value="1"/>
</dbReference>
<dbReference type="InterPro" id="IPR000086">
    <property type="entry name" value="NUDIX_hydrolase_dom"/>
</dbReference>